<evidence type="ECO:0000313" key="3">
    <source>
        <dbReference type="Proteomes" id="UP001365542"/>
    </source>
</evidence>
<comment type="caution">
    <text evidence="2">The sequence shown here is derived from an EMBL/GenBank/DDBJ whole genome shotgun (WGS) entry which is preliminary data.</text>
</comment>
<name>A0AAV9X5I5_9PEZI</name>
<accession>A0AAV9X5I5</accession>
<keyword evidence="3" id="KW-1185">Reference proteome</keyword>
<dbReference type="Pfam" id="PF00646">
    <property type="entry name" value="F-box"/>
    <property type="match status" value="1"/>
</dbReference>
<protein>
    <recommendedName>
        <fullName evidence="1">F-box domain-containing protein</fullName>
    </recommendedName>
</protein>
<evidence type="ECO:0000313" key="2">
    <source>
        <dbReference type="EMBL" id="KAK6537223.1"/>
    </source>
</evidence>
<reference evidence="2 3" key="1">
    <citation type="submission" date="2019-10" db="EMBL/GenBank/DDBJ databases">
        <authorList>
            <person name="Palmer J.M."/>
        </authorList>
    </citation>
    <scope>NUCLEOTIDE SEQUENCE [LARGE SCALE GENOMIC DNA]</scope>
    <source>
        <strain evidence="2 3">TWF694</strain>
    </source>
</reference>
<feature type="domain" description="F-box" evidence="1">
    <location>
        <begin position="4"/>
        <end position="53"/>
    </location>
</feature>
<dbReference type="EMBL" id="JAVHJO010000009">
    <property type="protein sequence ID" value="KAK6537223.1"/>
    <property type="molecule type" value="Genomic_DNA"/>
</dbReference>
<dbReference type="PROSITE" id="PS50181">
    <property type="entry name" value="FBOX"/>
    <property type="match status" value="1"/>
</dbReference>
<dbReference type="InterPro" id="IPR001810">
    <property type="entry name" value="F-box_dom"/>
</dbReference>
<organism evidence="2 3">
    <name type="scientific">Orbilia ellipsospora</name>
    <dbReference type="NCBI Taxonomy" id="2528407"/>
    <lineage>
        <taxon>Eukaryota</taxon>
        <taxon>Fungi</taxon>
        <taxon>Dikarya</taxon>
        <taxon>Ascomycota</taxon>
        <taxon>Pezizomycotina</taxon>
        <taxon>Orbiliomycetes</taxon>
        <taxon>Orbiliales</taxon>
        <taxon>Orbiliaceae</taxon>
        <taxon>Orbilia</taxon>
    </lineage>
</organism>
<dbReference type="Proteomes" id="UP001365542">
    <property type="component" value="Unassembled WGS sequence"/>
</dbReference>
<proteinExistence type="predicted"/>
<evidence type="ECO:0000259" key="1">
    <source>
        <dbReference type="PROSITE" id="PS50181"/>
    </source>
</evidence>
<dbReference type="AlphaFoldDB" id="A0AAV9X5I5"/>
<sequence length="486" mass="57038">MPPHNELLGLPVELIREVVSHLPTESLLSLILTCKFLRSALETTYDRALYSTYTLYPAPECAAHFFYLLYDKPKFERFLTHLKIRHQNPMFSSRFTNWLLNAYQGGKLHEIDTQKTYDVFTLPGRGGPTKEADLERFQDILVKIIKRLPALETVEFATTFHPIPISSYRQCNDLDLFNIPNFTAYRNLKIRGYGDWVTLEARSRFYRYSTVFNWVLDAFCQARHPLKRILYYYDSKSMPEKYSEYPRGTYFWPVRISRFSLNEYKETFGNLKELEICADLDRRETTEIFETMQCLESLQISHPDRLLRLDRVEPELRQMYVFYPLRTHAKLTCLRRLELSNSDIALPSLREFLLHNTTISCLDLQDNRFYTPDYNPPPTSVSLQEIGGKTWRCSTDDWMVFFDTLKDNLKLAYLFVDIPAISANKTIKLLRLTVTGLWTSKEAICRVQEGENGSGEENDRTTTIWTVSDCFAPHGYIRHALDDRKE</sequence>
<dbReference type="SMART" id="SM00256">
    <property type="entry name" value="FBOX"/>
    <property type="match status" value="1"/>
</dbReference>
<gene>
    <name evidence="2" type="ORF">TWF694_011420</name>
</gene>
<dbReference type="SUPFAM" id="SSF81383">
    <property type="entry name" value="F-box domain"/>
    <property type="match status" value="1"/>
</dbReference>
<dbReference type="InterPro" id="IPR036047">
    <property type="entry name" value="F-box-like_dom_sf"/>
</dbReference>
<dbReference type="SUPFAM" id="SSF52047">
    <property type="entry name" value="RNI-like"/>
    <property type="match status" value="1"/>
</dbReference>